<feature type="coiled-coil region" evidence="1">
    <location>
        <begin position="27"/>
        <end position="61"/>
    </location>
</feature>
<evidence type="ECO:0000256" key="1">
    <source>
        <dbReference type="SAM" id="Coils"/>
    </source>
</evidence>
<accession>A0ABQ3DU58</accession>
<dbReference type="RefSeq" id="WP_189443220.1">
    <property type="nucleotide sequence ID" value="NZ_BMZI01000002.1"/>
</dbReference>
<organism evidence="3 4">
    <name type="scientific">Salinicola rhizosphaerae</name>
    <dbReference type="NCBI Taxonomy" id="1443141"/>
    <lineage>
        <taxon>Bacteria</taxon>
        <taxon>Pseudomonadati</taxon>
        <taxon>Pseudomonadota</taxon>
        <taxon>Gammaproteobacteria</taxon>
        <taxon>Oceanospirillales</taxon>
        <taxon>Halomonadaceae</taxon>
        <taxon>Salinicola</taxon>
    </lineage>
</organism>
<feature type="region of interest" description="Disordered" evidence="2">
    <location>
        <begin position="122"/>
        <end position="141"/>
    </location>
</feature>
<sequence length="169" mass="19987">MNAAMTSPRHAKTAALERLLTLRRRRTQRAERELAIEQARCRDLEAEARRLVDERRRLEQIATRRDQARFDASQGRSLDATDIAEWQQSQAEDATRQATLEQRLRTCHQAWQIAHRRQQTSRGEWARRRRQQQALERLQDDHRRVATLDAERLAELESEESRSGRELTP</sequence>
<name>A0ABQ3DU58_9GAMM</name>
<evidence type="ECO:0000313" key="4">
    <source>
        <dbReference type="Proteomes" id="UP000646745"/>
    </source>
</evidence>
<dbReference type="EMBL" id="BMZI01000002">
    <property type="protein sequence ID" value="GHB11862.1"/>
    <property type="molecule type" value="Genomic_DNA"/>
</dbReference>
<feature type="region of interest" description="Disordered" evidence="2">
    <location>
        <begin position="150"/>
        <end position="169"/>
    </location>
</feature>
<dbReference type="InterPro" id="IPR053716">
    <property type="entry name" value="Flag_assembly_chemotaxis_eff"/>
</dbReference>
<keyword evidence="4" id="KW-1185">Reference proteome</keyword>
<proteinExistence type="predicted"/>
<evidence type="ECO:0000313" key="3">
    <source>
        <dbReference type="EMBL" id="GHB11862.1"/>
    </source>
</evidence>
<evidence type="ECO:0008006" key="5">
    <source>
        <dbReference type="Google" id="ProtNLM"/>
    </source>
</evidence>
<reference evidence="4" key="1">
    <citation type="journal article" date="2019" name="Int. J. Syst. Evol. Microbiol.">
        <title>The Global Catalogue of Microorganisms (GCM) 10K type strain sequencing project: providing services to taxonomists for standard genome sequencing and annotation.</title>
        <authorList>
            <consortium name="The Broad Institute Genomics Platform"/>
            <consortium name="The Broad Institute Genome Sequencing Center for Infectious Disease"/>
            <person name="Wu L."/>
            <person name="Ma J."/>
        </authorList>
    </citation>
    <scope>NUCLEOTIDE SEQUENCE [LARGE SCALE GENOMIC DNA]</scope>
    <source>
        <strain evidence="4">KCTC 32998</strain>
    </source>
</reference>
<dbReference type="Gene3D" id="1.10.287.1700">
    <property type="match status" value="1"/>
</dbReference>
<keyword evidence="1" id="KW-0175">Coiled coil</keyword>
<evidence type="ECO:0000256" key="2">
    <source>
        <dbReference type="SAM" id="MobiDB-lite"/>
    </source>
</evidence>
<protein>
    <recommendedName>
        <fullName evidence="5">Type III secretion protein</fullName>
    </recommendedName>
</protein>
<dbReference type="Proteomes" id="UP000646745">
    <property type="component" value="Unassembled WGS sequence"/>
</dbReference>
<gene>
    <name evidence="3" type="ORF">GCM10009038_06840</name>
</gene>
<comment type="caution">
    <text evidence="3">The sequence shown here is derived from an EMBL/GenBank/DDBJ whole genome shotgun (WGS) entry which is preliminary data.</text>
</comment>